<feature type="transmembrane region" description="Helical" evidence="6">
    <location>
        <begin position="612"/>
        <end position="634"/>
    </location>
</feature>
<comment type="subcellular location">
    <subcellularLocation>
        <location evidence="1 6">Cell membrane</location>
        <topology evidence="1 6">Multi-pass membrane protein</topology>
    </subcellularLocation>
</comment>
<keyword evidence="4 6" id="KW-1133">Transmembrane helix</keyword>
<reference evidence="9" key="1">
    <citation type="submission" date="2018-12" db="EMBL/GenBank/DDBJ databases">
        <title>Bacillus chawlae sp. nov., Bacillus glennii sp. nov., and Bacillus saganii sp. nov. Isolated from the Vehicle Assembly Building at Kennedy Space Center where the Viking Spacecraft were Assembled.</title>
        <authorList>
            <person name="Seuylemezian A."/>
            <person name="Vaishampayan P."/>
        </authorList>
    </citation>
    <scope>NUCLEOTIDE SEQUENCE [LARGE SCALE GENOMIC DNA]</scope>
    <source>
        <strain evidence="9">DSM 13966</strain>
    </source>
</reference>
<feature type="transmembrane region" description="Helical" evidence="6">
    <location>
        <begin position="279"/>
        <end position="301"/>
    </location>
</feature>
<evidence type="ECO:0000313" key="9">
    <source>
        <dbReference type="Proteomes" id="UP000279911"/>
    </source>
</evidence>
<dbReference type="InterPro" id="IPR027022">
    <property type="entry name" value="ABC_permease_BceB-typ"/>
</dbReference>
<evidence type="ECO:0000313" key="8">
    <source>
        <dbReference type="EMBL" id="RSD29008.1"/>
    </source>
</evidence>
<dbReference type="InterPro" id="IPR052536">
    <property type="entry name" value="ABC-4_Integral_Memb_Prot"/>
</dbReference>
<keyword evidence="3 6" id="KW-0812">Transmembrane</keyword>
<keyword evidence="6" id="KW-0813">Transport</keyword>
<dbReference type="Proteomes" id="UP000279911">
    <property type="component" value="Unassembled WGS sequence"/>
</dbReference>
<keyword evidence="2 6" id="KW-1003">Cell membrane</keyword>
<dbReference type="EMBL" id="RSFW01000003">
    <property type="protein sequence ID" value="RSD29008.1"/>
    <property type="molecule type" value="Genomic_DNA"/>
</dbReference>
<feature type="transmembrane region" description="Helical" evidence="6">
    <location>
        <begin position="18"/>
        <end position="39"/>
    </location>
</feature>
<organism evidence="8 9">
    <name type="scientific">Mesobacillus subterraneus</name>
    <dbReference type="NCBI Taxonomy" id="285983"/>
    <lineage>
        <taxon>Bacteria</taxon>
        <taxon>Bacillati</taxon>
        <taxon>Bacillota</taxon>
        <taxon>Bacilli</taxon>
        <taxon>Bacillales</taxon>
        <taxon>Bacillaceae</taxon>
        <taxon>Mesobacillus</taxon>
    </lineage>
</organism>
<evidence type="ECO:0000256" key="1">
    <source>
        <dbReference type="ARBA" id="ARBA00004651"/>
    </source>
</evidence>
<feature type="transmembrane region" description="Helical" evidence="6">
    <location>
        <begin position="100"/>
        <end position="131"/>
    </location>
</feature>
<gene>
    <name evidence="8" type="ORF">EJA10_02555</name>
</gene>
<dbReference type="GO" id="GO:0005886">
    <property type="term" value="C:plasma membrane"/>
    <property type="evidence" value="ECO:0007669"/>
    <property type="project" value="UniProtKB-SubCell"/>
</dbReference>
<feature type="transmembrane region" description="Helical" evidence="6">
    <location>
        <begin position="577"/>
        <end position="600"/>
    </location>
</feature>
<evidence type="ECO:0000256" key="6">
    <source>
        <dbReference type="PIRNR" id="PIRNR018968"/>
    </source>
</evidence>
<accession>A0A3R9FL81</accession>
<feature type="transmembrane region" description="Helical" evidence="6">
    <location>
        <begin position="228"/>
        <end position="252"/>
    </location>
</feature>
<dbReference type="AlphaFoldDB" id="A0A3R9FL81"/>
<feature type="transmembrane region" description="Helical" evidence="6">
    <location>
        <begin position="521"/>
        <end position="545"/>
    </location>
</feature>
<feature type="transmembrane region" description="Helical" evidence="6">
    <location>
        <begin position="151"/>
        <end position="175"/>
    </location>
</feature>
<comment type="similarity">
    <text evidence="6">Belongs to the ABC-4 integral membrane protein family.</text>
</comment>
<feature type="domain" description="ABC3 transporter permease C-terminal" evidence="7">
    <location>
        <begin position="63"/>
        <end position="172"/>
    </location>
</feature>
<dbReference type="PIRSF" id="PIRSF018968">
    <property type="entry name" value="ABC_permease_BceB"/>
    <property type="match status" value="1"/>
</dbReference>
<dbReference type="PANTHER" id="PTHR46795:SF3">
    <property type="entry name" value="ABC TRANSPORTER PERMEASE"/>
    <property type="match status" value="1"/>
</dbReference>
<dbReference type="OrthoDB" id="1937696at2"/>
<evidence type="ECO:0000256" key="4">
    <source>
        <dbReference type="ARBA" id="ARBA00022989"/>
    </source>
</evidence>
<feature type="transmembrane region" description="Helical" evidence="6">
    <location>
        <begin position="196"/>
        <end position="216"/>
    </location>
</feature>
<evidence type="ECO:0000256" key="5">
    <source>
        <dbReference type="ARBA" id="ARBA00023136"/>
    </source>
</evidence>
<evidence type="ECO:0000256" key="2">
    <source>
        <dbReference type="ARBA" id="ARBA00022475"/>
    </source>
</evidence>
<dbReference type="RefSeq" id="WP_125478441.1">
    <property type="nucleotide sequence ID" value="NZ_RSFW01000003.1"/>
</dbReference>
<dbReference type="Pfam" id="PF02687">
    <property type="entry name" value="FtsX"/>
    <property type="match status" value="1"/>
</dbReference>
<evidence type="ECO:0000259" key="7">
    <source>
        <dbReference type="Pfam" id="PF02687"/>
    </source>
</evidence>
<comment type="caution">
    <text evidence="8">The sequence shown here is derived from an EMBL/GenBank/DDBJ whole genome shotgun (WGS) entry which is preliminary data.</text>
</comment>
<feature type="transmembrane region" description="Helical" evidence="6">
    <location>
        <begin position="59"/>
        <end position="79"/>
    </location>
</feature>
<dbReference type="GO" id="GO:0055085">
    <property type="term" value="P:transmembrane transport"/>
    <property type="evidence" value="ECO:0007669"/>
    <property type="project" value="UniProtKB-UniRule"/>
</dbReference>
<keyword evidence="5 6" id="KW-0472">Membrane</keyword>
<evidence type="ECO:0000256" key="3">
    <source>
        <dbReference type="ARBA" id="ARBA00022692"/>
    </source>
</evidence>
<protein>
    <submittedName>
        <fullName evidence="8">ABC transporter permease</fullName>
    </submittedName>
</protein>
<proteinExistence type="inferred from homology"/>
<dbReference type="PANTHER" id="PTHR46795">
    <property type="entry name" value="ABC TRANSPORTER PERMEASE-RELATED-RELATED"/>
    <property type="match status" value="1"/>
</dbReference>
<name>A0A3R9FL81_9BACI</name>
<sequence>MTFNQVVWKMAKADYKKYIFYFLCNSFAVMFFFMFSTVYFNSRIEQAKKLEGIQDALSIPGAALIIFTIFFISYAHNVFMKKRRSEFGLFLSLGMSPRDISKLLVIENGIIGMASILSGLLAGAVFSRLSFMLLMSSINLQDIPFHLSGKMFLYSIGAFLAVFLLAVGKSLIFTLRSSMILVMKSNRFAETIKMRSPLLGAFGLLLMVGSILTLYFTYEESSGAFLPLWTMAMFLGLYIAFSQASSFLIRLAKKFPGYYFHRLLFLSSLEYKFKQMTSIIMLVAVMIMITIFYSTLLLTFYKASEKDAVKNNPFDVAYYQIETKNNLSEAELNKILQTKDQLEIPIFYYLEKQILAGNGYHSYNFMSLRNFNELTKQEKSLENQEFLFFLNSEPEYAHTEFSETFRISMGNDEVTFEMKDYVVERRINLLPNSYEFVVVNDEVFDKMTNSLDGHVLTLNLLNVEDWKNSEGAVGELVKKFEAMNQAAPPANFSDLPYIEEELFRVASKVADFHLNKTTSGIMFYVTTFLSILFFMGTFILLYLNLFSEVDTEKAKYKNLYKIGMTSKEVKKNVTREIMTIFFVPTVIGTLLAFIYLVILSTDVGGIMNNPDILMHFLLIAGIYLAIQLGSYFYARKKMLIQLLG</sequence>
<dbReference type="InterPro" id="IPR003838">
    <property type="entry name" value="ABC3_permease_C"/>
</dbReference>